<dbReference type="InterPro" id="IPR013818">
    <property type="entry name" value="Lipase"/>
</dbReference>
<reference evidence="7" key="1">
    <citation type="submission" date="2022-03" db="EMBL/GenBank/DDBJ databases">
        <authorList>
            <person name="Tunstrom K."/>
        </authorList>
    </citation>
    <scope>NUCLEOTIDE SEQUENCE</scope>
</reference>
<dbReference type="GO" id="GO:0016042">
    <property type="term" value="P:lipid catabolic process"/>
    <property type="evidence" value="ECO:0007669"/>
    <property type="project" value="TreeGrafter"/>
</dbReference>
<evidence type="ECO:0000259" key="6">
    <source>
        <dbReference type="Pfam" id="PF00151"/>
    </source>
</evidence>
<organism evidence="7 8">
    <name type="scientific">Euphydryas editha</name>
    <name type="common">Edith's checkerspot</name>
    <dbReference type="NCBI Taxonomy" id="104508"/>
    <lineage>
        <taxon>Eukaryota</taxon>
        <taxon>Metazoa</taxon>
        <taxon>Ecdysozoa</taxon>
        <taxon>Arthropoda</taxon>
        <taxon>Hexapoda</taxon>
        <taxon>Insecta</taxon>
        <taxon>Pterygota</taxon>
        <taxon>Neoptera</taxon>
        <taxon>Endopterygota</taxon>
        <taxon>Lepidoptera</taxon>
        <taxon>Glossata</taxon>
        <taxon>Ditrysia</taxon>
        <taxon>Papilionoidea</taxon>
        <taxon>Nymphalidae</taxon>
        <taxon>Nymphalinae</taxon>
        <taxon>Euphydryas</taxon>
    </lineage>
</organism>
<dbReference type="PANTHER" id="PTHR11610:SF150">
    <property type="entry name" value="FI01825P-RELATED"/>
    <property type="match status" value="1"/>
</dbReference>
<feature type="chain" id="PRO_5043594536" description="Lipase domain-containing protein" evidence="5">
    <location>
        <begin position="16"/>
        <end position="332"/>
    </location>
</feature>
<evidence type="ECO:0000256" key="4">
    <source>
        <dbReference type="RuleBase" id="RU004262"/>
    </source>
</evidence>
<gene>
    <name evidence="7" type="ORF">EEDITHA_LOCUS17342</name>
</gene>
<dbReference type="InterPro" id="IPR033906">
    <property type="entry name" value="Lipase_N"/>
</dbReference>
<feature type="domain" description="Lipase" evidence="6">
    <location>
        <begin position="65"/>
        <end position="329"/>
    </location>
</feature>
<dbReference type="InterPro" id="IPR000734">
    <property type="entry name" value="TAG_lipase"/>
</dbReference>
<name>A0AAU9UUE0_EUPED</name>
<dbReference type="GO" id="GO:0005615">
    <property type="term" value="C:extracellular space"/>
    <property type="evidence" value="ECO:0007669"/>
    <property type="project" value="TreeGrafter"/>
</dbReference>
<dbReference type="GO" id="GO:0017171">
    <property type="term" value="F:serine hydrolase activity"/>
    <property type="evidence" value="ECO:0007669"/>
    <property type="project" value="TreeGrafter"/>
</dbReference>
<evidence type="ECO:0000313" key="8">
    <source>
        <dbReference type="Proteomes" id="UP001153954"/>
    </source>
</evidence>
<dbReference type="SUPFAM" id="SSF53474">
    <property type="entry name" value="alpha/beta-Hydrolases"/>
    <property type="match status" value="1"/>
</dbReference>
<evidence type="ECO:0000256" key="1">
    <source>
        <dbReference type="ARBA" id="ARBA00004613"/>
    </source>
</evidence>
<dbReference type="Proteomes" id="UP001153954">
    <property type="component" value="Unassembled WGS sequence"/>
</dbReference>
<feature type="signal peptide" evidence="5">
    <location>
        <begin position="1"/>
        <end position="15"/>
    </location>
</feature>
<dbReference type="AlphaFoldDB" id="A0AAU9UUE0"/>
<dbReference type="PANTHER" id="PTHR11610">
    <property type="entry name" value="LIPASE"/>
    <property type="match status" value="1"/>
</dbReference>
<dbReference type="CDD" id="cd00707">
    <property type="entry name" value="Pancreat_lipase_like"/>
    <property type="match status" value="1"/>
</dbReference>
<dbReference type="Gene3D" id="3.40.50.1820">
    <property type="entry name" value="alpha/beta hydrolase"/>
    <property type="match status" value="1"/>
</dbReference>
<keyword evidence="8" id="KW-1185">Reference proteome</keyword>
<comment type="similarity">
    <text evidence="2 4">Belongs to the AB hydrolase superfamily. Lipase family.</text>
</comment>
<dbReference type="Pfam" id="PF00151">
    <property type="entry name" value="Lipase"/>
    <property type="match status" value="1"/>
</dbReference>
<dbReference type="EMBL" id="CAKOGL010000025">
    <property type="protein sequence ID" value="CAH2102758.1"/>
    <property type="molecule type" value="Genomic_DNA"/>
</dbReference>
<proteinExistence type="inferred from homology"/>
<evidence type="ECO:0000256" key="5">
    <source>
        <dbReference type="SAM" id="SignalP"/>
    </source>
</evidence>
<evidence type="ECO:0000313" key="7">
    <source>
        <dbReference type="EMBL" id="CAH2102758.1"/>
    </source>
</evidence>
<dbReference type="InterPro" id="IPR029058">
    <property type="entry name" value="AB_hydrolase_fold"/>
</dbReference>
<protein>
    <recommendedName>
        <fullName evidence="6">Lipase domain-containing protein</fullName>
    </recommendedName>
</protein>
<comment type="caution">
    <text evidence="7">The sequence shown here is derived from an EMBL/GenBank/DDBJ whole genome shotgun (WGS) entry which is preliminary data.</text>
</comment>
<evidence type="ECO:0000256" key="3">
    <source>
        <dbReference type="ARBA" id="ARBA00022525"/>
    </source>
</evidence>
<accession>A0AAU9UUE0</accession>
<evidence type="ECO:0000256" key="2">
    <source>
        <dbReference type="ARBA" id="ARBA00010701"/>
    </source>
</evidence>
<dbReference type="PRINTS" id="PR00821">
    <property type="entry name" value="TAGLIPASE"/>
</dbReference>
<sequence length="332" mass="36797">MLPFIIVLCIATCSALPSNPFLRKLDDGPRYQYVADSNGDIHLEDLWVSLSDYLNLSRFRPDISNIYYLYTRENPNDRQIIFRNANLLSLTNYKSTRRTIVLIHGWRNSASSEFSQVLVPVLLAAEDVNVIVVDWSAGAGSLSYRQVNFNCITSAAAVADFIKWLNQASGSTVSQYHIIGHGVGGHQAGIVGRNLDREVRYITGLDPAQIGWINNIDRFASNDGWYTEVIHTNYAIYGYIGDLGQVDFYPNGGISMPGCDSNGCDHAMGYHYLAESISSGGFTGRECLNYYAAVLRLCFGEKTLKMGGLTPKNGQYGVYFLETNAVSPYSRG</sequence>
<keyword evidence="3" id="KW-0964">Secreted</keyword>
<comment type="subcellular location">
    <subcellularLocation>
        <location evidence="1">Secreted</location>
    </subcellularLocation>
</comment>
<dbReference type="GO" id="GO:0016298">
    <property type="term" value="F:lipase activity"/>
    <property type="evidence" value="ECO:0007669"/>
    <property type="project" value="InterPro"/>
</dbReference>
<keyword evidence="5" id="KW-0732">Signal</keyword>